<gene>
    <name evidence="1" type="ORF">D5S19_28755</name>
</gene>
<dbReference type="Pfam" id="PF00067">
    <property type="entry name" value="p450"/>
    <property type="match status" value="1"/>
</dbReference>
<dbReference type="Proteomes" id="UP000285112">
    <property type="component" value="Unassembled WGS sequence"/>
</dbReference>
<accession>A0A419HN05</accession>
<dbReference type="SUPFAM" id="SSF48264">
    <property type="entry name" value="Cytochrome P450"/>
    <property type="match status" value="1"/>
</dbReference>
<sequence>MHELLDRFRGQALFRLEPDTVGIAGAALMDSVLRSRPAGADERPTFQPVLGRPITRTQSATLMRALGADVRTALDKPLGTPDLTGTWPRTPHHYLRELVFGPERPALRALTDRRLELTPKFTWAAVVAAAALRPGPRHRTALSTLATTVQKADTYTERRFALYLYRRMAAPICFTVAALVTNALWLAAPLDDDTPTEHILHETLRLLPPSWNILRRHSPEFPPLSPHLRPDDDLLLLPLLSHRDPAHWHNPDDYRPARWRHLDPDDHPGYLPFGHAGERCWGRHLVLPLATRLLDLARRDRLTIDPRQTRARVHLHGLLEVSDVHVTRQPG</sequence>
<proteinExistence type="predicted"/>
<name>A0A419HN05_9PSEU</name>
<dbReference type="Gene3D" id="1.10.630.10">
    <property type="entry name" value="Cytochrome P450"/>
    <property type="match status" value="1"/>
</dbReference>
<comment type="caution">
    <text evidence="1">The sequence shown here is derived from an EMBL/GenBank/DDBJ whole genome shotgun (WGS) entry which is preliminary data.</text>
</comment>
<keyword evidence="2" id="KW-1185">Reference proteome</keyword>
<dbReference type="InterPro" id="IPR036396">
    <property type="entry name" value="Cyt_P450_sf"/>
</dbReference>
<reference evidence="1 2" key="1">
    <citation type="submission" date="2018-09" db="EMBL/GenBank/DDBJ databases">
        <title>YIM PH 21725 draft genome.</title>
        <authorList>
            <person name="Miao C."/>
        </authorList>
    </citation>
    <scope>NUCLEOTIDE SEQUENCE [LARGE SCALE GENOMIC DNA]</scope>
    <source>
        <strain evidence="2">YIM PH21725</strain>
    </source>
</reference>
<dbReference type="GO" id="GO:0020037">
    <property type="term" value="F:heme binding"/>
    <property type="evidence" value="ECO:0007669"/>
    <property type="project" value="InterPro"/>
</dbReference>
<evidence type="ECO:0000313" key="2">
    <source>
        <dbReference type="Proteomes" id="UP000285112"/>
    </source>
</evidence>
<organism evidence="1 2">
    <name type="scientific">Amycolatopsis panacis</name>
    <dbReference type="NCBI Taxonomy" id="2340917"/>
    <lineage>
        <taxon>Bacteria</taxon>
        <taxon>Bacillati</taxon>
        <taxon>Actinomycetota</taxon>
        <taxon>Actinomycetes</taxon>
        <taxon>Pseudonocardiales</taxon>
        <taxon>Pseudonocardiaceae</taxon>
        <taxon>Amycolatopsis</taxon>
    </lineage>
</organism>
<dbReference type="GO" id="GO:0005506">
    <property type="term" value="F:iron ion binding"/>
    <property type="evidence" value="ECO:0007669"/>
    <property type="project" value="InterPro"/>
</dbReference>
<dbReference type="OrthoDB" id="500678at2"/>
<dbReference type="AlphaFoldDB" id="A0A419HN05"/>
<dbReference type="GO" id="GO:0016705">
    <property type="term" value="F:oxidoreductase activity, acting on paired donors, with incorporation or reduction of molecular oxygen"/>
    <property type="evidence" value="ECO:0007669"/>
    <property type="project" value="InterPro"/>
</dbReference>
<evidence type="ECO:0000313" key="1">
    <source>
        <dbReference type="EMBL" id="RJQ77583.1"/>
    </source>
</evidence>
<dbReference type="InterPro" id="IPR001128">
    <property type="entry name" value="Cyt_P450"/>
</dbReference>
<dbReference type="EMBL" id="QZFV01000135">
    <property type="protein sequence ID" value="RJQ77583.1"/>
    <property type="molecule type" value="Genomic_DNA"/>
</dbReference>
<protein>
    <submittedName>
        <fullName evidence="1">Cytochrome P450</fullName>
    </submittedName>
</protein>
<dbReference type="GO" id="GO:0004497">
    <property type="term" value="F:monooxygenase activity"/>
    <property type="evidence" value="ECO:0007669"/>
    <property type="project" value="InterPro"/>
</dbReference>